<protein>
    <submittedName>
        <fullName evidence="3">Uncharacterized protein</fullName>
    </submittedName>
</protein>
<feature type="region of interest" description="Disordered" evidence="1">
    <location>
        <begin position="1"/>
        <end position="29"/>
    </location>
</feature>
<proteinExistence type="predicted"/>
<dbReference type="VEuPathDB" id="FungiDB:CC1G_02509"/>
<gene>
    <name evidence="3" type="ORF">CC1G_02509</name>
</gene>
<dbReference type="RefSeq" id="XP_001832247.2">
    <property type="nucleotide sequence ID" value="XM_001832195.2"/>
</dbReference>
<organism evidence="3 4">
    <name type="scientific">Coprinopsis cinerea (strain Okayama-7 / 130 / ATCC MYA-4618 / FGSC 9003)</name>
    <name type="common">Inky cap fungus</name>
    <name type="synonym">Hormographiella aspergillata</name>
    <dbReference type="NCBI Taxonomy" id="240176"/>
    <lineage>
        <taxon>Eukaryota</taxon>
        <taxon>Fungi</taxon>
        <taxon>Dikarya</taxon>
        <taxon>Basidiomycota</taxon>
        <taxon>Agaricomycotina</taxon>
        <taxon>Agaricomycetes</taxon>
        <taxon>Agaricomycetidae</taxon>
        <taxon>Agaricales</taxon>
        <taxon>Agaricineae</taxon>
        <taxon>Psathyrellaceae</taxon>
        <taxon>Coprinopsis</taxon>
    </lineage>
</organism>
<dbReference type="AlphaFoldDB" id="A8NBP9"/>
<keyword evidence="2" id="KW-0472">Membrane</keyword>
<dbReference type="KEGG" id="cci:CC1G_02509"/>
<dbReference type="GeneID" id="6008731"/>
<keyword evidence="4" id="KW-1185">Reference proteome</keyword>
<accession>A8NBP9</accession>
<keyword evidence="2" id="KW-0812">Transmembrane</keyword>
<dbReference type="EMBL" id="AACS02000009">
    <property type="protein sequence ID" value="EAU89620.2"/>
    <property type="molecule type" value="Genomic_DNA"/>
</dbReference>
<evidence type="ECO:0000313" key="4">
    <source>
        <dbReference type="Proteomes" id="UP000001861"/>
    </source>
</evidence>
<evidence type="ECO:0000256" key="2">
    <source>
        <dbReference type="SAM" id="Phobius"/>
    </source>
</evidence>
<name>A8NBP9_COPC7</name>
<reference evidence="3 4" key="1">
    <citation type="journal article" date="2010" name="Proc. Natl. Acad. Sci. U.S.A.">
        <title>Insights into evolution of multicellular fungi from the assembled chromosomes of the mushroom Coprinopsis cinerea (Coprinus cinereus).</title>
        <authorList>
            <person name="Stajich J.E."/>
            <person name="Wilke S.K."/>
            <person name="Ahren D."/>
            <person name="Au C.H."/>
            <person name="Birren B.W."/>
            <person name="Borodovsky M."/>
            <person name="Burns C."/>
            <person name="Canback B."/>
            <person name="Casselton L.A."/>
            <person name="Cheng C.K."/>
            <person name="Deng J."/>
            <person name="Dietrich F.S."/>
            <person name="Fargo D.C."/>
            <person name="Farman M.L."/>
            <person name="Gathman A.C."/>
            <person name="Goldberg J."/>
            <person name="Guigo R."/>
            <person name="Hoegger P.J."/>
            <person name="Hooker J.B."/>
            <person name="Huggins A."/>
            <person name="James T.Y."/>
            <person name="Kamada T."/>
            <person name="Kilaru S."/>
            <person name="Kodira C."/>
            <person name="Kues U."/>
            <person name="Kupfer D."/>
            <person name="Kwan H.S."/>
            <person name="Lomsadze A."/>
            <person name="Li W."/>
            <person name="Lilly W.W."/>
            <person name="Ma L.J."/>
            <person name="Mackey A.J."/>
            <person name="Manning G."/>
            <person name="Martin F."/>
            <person name="Muraguchi H."/>
            <person name="Natvig D.O."/>
            <person name="Palmerini H."/>
            <person name="Ramesh M.A."/>
            <person name="Rehmeyer C.J."/>
            <person name="Roe B.A."/>
            <person name="Shenoy N."/>
            <person name="Stanke M."/>
            <person name="Ter-Hovhannisyan V."/>
            <person name="Tunlid A."/>
            <person name="Velagapudi R."/>
            <person name="Vision T.J."/>
            <person name="Zeng Q."/>
            <person name="Zolan M.E."/>
            <person name="Pukkila P.J."/>
        </authorList>
    </citation>
    <scope>NUCLEOTIDE SEQUENCE [LARGE SCALE GENOMIC DNA]</scope>
    <source>
        <strain evidence="4">Okayama-7 / 130 / ATCC MYA-4618 / FGSC 9003</strain>
    </source>
</reference>
<evidence type="ECO:0000313" key="3">
    <source>
        <dbReference type="EMBL" id="EAU89620.2"/>
    </source>
</evidence>
<evidence type="ECO:0000256" key="1">
    <source>
        <dbReference type="SAM" id="MobiDB-lite"/>
    </source>
</evidence>
<comment type="caution">
    <text evidence="3">The sequence shown here is derived from an EMBL/GenBank/DDBJ whole genome shotgun (WGS) entry which is preliminary data.</text>
</comment>
<feature type="transmembrane region" description="Helical" evidence="2">
    <location>
        <begin position="75"/>
        <end position="99"/>
    </location>
</feature>
<dbReference type="Proteomes" id="UP000001861">
    <property type="component" value="Unassembled WGS sequence"/>
</dbReference>
<sequence>MRSQQADLERNAQIPSNVGDDSDEETKVGHDTLVRAGTEKIEKNDFNKVSYLDANGVAVSQKTPASPKPKRKRRVWMIIGGVTLLLLVLAGAPLLAMLITRNIASDSRSPTT</sequence>
<keyword evidence="2" id="KW-1133">Transmembrane helix</keyword>
<dbReference type="HOGENOM" id="CLU_2145734_0_0_1"/>
<dbReference type="InParanoid" id="A8NBP9"/>